<accession>A0A8A7KBK0</accession>
<reference evidence="3" key="1">
    <citation type="submission" date="2019-12" db="EMBL/GenBank/DDBJ databases">
        <authorList>
            <person name="zhang j."/>
            <person name="sun C.M."/>
        </authorList>
    </citation>
    <scope>NUCLEOTIDE SEQUENCE</scope>
    <source>
        <strain evidence="3">NS-1</strain>
    </source>
</reference>
<evidence type="ECO:0000256" key="1">
    <source>
        <dbReference type="ARBA" id="ARBA00008814"/>
    </source>
</evidence>
<sequence length="343" mass="38711">MGQKNLKNYILLLVFSLVIVLLGSTYVFADNTIILTDSDGYRVKIKLPVKRIICLSAPLNEMLIALDAGNKIIGRDDWSATSAALSMLEDVPIVASSSYRPQIESIIELNPDVIIADTMLQDDARKKFNDFGIPTIAERTSEASNLFNVIRKLAKIVNNEEKATELIAFISQYRVLIKERVAGLKEDEKTRIYWEWRGKYKTGSSKATVQPRIELAGGINICANTVGRYPEVSSEYVIQENPELIIRMESPGVSNEEMKESWKEIINRTGLKNTSAVKNDRVYVMTWLVNSGLPSVVGDLYYAKLAHPELFADIEPQAVYADLMNKFFRISIDDNKQLIFPEY</sequence>
<dbReference type="Gene3D" id="3.40.50.1980">
    <property type="entry name" value="Nitrogenase molybdenum iron protein domain"/>
    <property type="match status" value="2"/>
</dbReference>
<dbReference type="SUPFAM" id="SSF53807">
    <property type="entry name" value="Helical backbone' metal receptor"/>
    <property type="match status" value="1"/>
</dbReference>
<organism evidence="3 4">
    <name type="scientific">Iocasia fonsfrigidae</name>
    <dbReference type="NCBI Taxonomy" id="2682810"/>
    <lineage>
        <taxon>Bacteria</taxon>
        <taxon>Bacillati</taxon>
        <taxon>Bacillota</taxon>
        <taxon>Clostridia</taxon>
        <taxon>Halanaerobiales</taxon>
        <taxon>Halanaerobiaceae</taxon>
        <taxon>Iocasia</taxon>
    </lineage>
</organism>
<keyword evidence="4" id="KW-1185">Reference proteome</keyword>
<protein>
    <submittedName>
        <fullName evidence="3">ABC transporter substrate-binding protein</fullName>
    </submittedName>
</protein>
<dbReference type="KEGG" id="ifn:GM661_13040"/>
<gene>
    <name evidence="3" type="ORF">GM661_13040</name>
</gene>
<dbReference type="PANTHER" id="PTHR30535:SF34">
    <property type="entry name" value="MOLYBDATE-BINDING PROTEIN MOLA"/>
    <property type="match status" value="1"/>
</dbReference>
<dbReference type="Pfam" id="PF01497">
    <property type="entry name" value="Peripla_BP_2"/>
    <property type="match status" value="1"/>
</dbReference>
<dbReference type="InterPro" id="IPR002491">
    <property type="entry name" value="ABC_transptr_periplasmic_BD"/>
</dbReference>
<dbReference type="PROSITE" id="PS50983">
    <property type="entry name" value="FE_B12_PBP"/>
    <property type="match status" value="1"/>
</dbReference>
<dbReference type="InterPro" id="IPR050902">
    <property type="entry name" value="ABC_Transporter_SBP"/>
</dbReference>
<name>A0A8A7KBK0_9FIRM</name>
<feature type="domain" description="Fe/B12 periplasmic-binding" evidence="2">
    <location>
        <begin position="51"/>
        <end position="318"/>
    </location>
</feature>
<dbReference type="RefSeq" id="WP_230867218.1">
    <property type="nucleotide sequence ID" value="NZ_CP046640.1"/>
</dbReference>
<evidence type="ECO:0000259" key="2">
    <source>
        <dbReference type="PROSITE" id="PS50983"/>
    </source>
</evidence>
<dbReference type="PANTHER" id="PTHR30535">
    <property type="entry name" value="VITAMIN B12-BINDING PROTEIN"/>
    <property type="match status" value="1"/>
</dbReference>
<dbReference type="EMBL" id="CP046640">
    <property type="protein sequence ID" value="QTL98821.1"/>
    <property type="molecule type" value="Genomic_DNA"/>
</dbReference>
<proteinExistence type="inferred from homology"/>
<evidence type="ECO:0000313" key="3">
    <source>
        <dbReference type="EMBL" id="QTL98821.1"/>
    </source>
</evidence>
<dbReference type="Proteomes" id="UP000665020">
    <property type="component" value="Chromosome"/>
</dbReference>
<comment type="similarity">
    <text evidence="1">Belongs to the bacterial solute-binding protein 8 family.</text>
</comment>
<dbReference type="AlphaFoldDB" id="A0A8A7KBK0"/>
<evidence type="ECO:0000313" key="4">
    <source>
        <dbReference type="Proteomes" id="UP000665020"/>
    </source>
</evidence>